<dbReference type="EMBL" id="JAUSZV010000005">
    <property type="protein sequence ID" value="MDQ0909018.1"/>
    <property type="molecule type" value="Genomic_DNA"/>
</dbReference>
<protein>
    <submittedName>
        <fullName evidence="1">Uncharacterized protein</fullName>
    </submittedName>
</protein>
<comment type="caution">
    <text evidence="1">The sequence shown here is derived from an EMBL/GenBank/DDBJ whole genome shotgun (WGS) entry which is preliminary data.</text>
</comment>
<dbReference type="Proteomes" id="UP001234216">
    <property type="component" value="Unassembled WGS sequence"/>
</dbReference>
<name>A0AAW8FHM8_9ACTN</name>
<gene>
    <name evidence="1" type="ORF">QFZ22_005003</name>
</gene>
<evidence type="ECO:0000313" key="2">
    <source>
        <dbReference type="Proteomes" id="UP001234216"/>
    </source>
</evidence>
<sequence>MTISVVSGRVSVDGLEGDVDRAVVLLEGIGPRVDFAVDDDAGGGDGLAVVVIKDGDVGTG</sequence>
<proteinExistence type="predicted"/>
<dbReference type="AlphaFoldDB" id="A0AAW8FHM8"/>
<organism evidence="1 2">
    <name type="scientific">Streptomyces canus</name>
    <dbReference type="NCBI Taxonomy" id="58343"/>
    <lineage>
        <taxon>Bacteria</taxon>
        <taxon>Bacillati</taxon>
        <taxon>Actinomycetota</taxon>
        <taxon>Actinomycetes</taxon>
        <taxon>Kitasatosporales</taxon>
        <taxon>Streptomycetaceae</taxon>
        <taxon>Streptomyces</taxon>
        <taxon>Streptomyces aurantiacus group</taxon>
    </lineage>
</organism>
<accession>A0AAW8FHM8</accession>
<evidence type="ECO:0000313" key="1">
    <source>
        <dbReference type="EMBL" id="MDQ0909018.1"/>
    </source>
</evidence>
<reference evidence="1" key="1">
    <citation type="submission" date="2023-07" db="EMBL/GenBank/DDBJ databases">
        <title>Comparative genomics of wheat-associated soil bacteria to identify genetic determinants of phenazine resistance.</title>
        <authorList>
            <person name="Mouncey N."/>
        </authorList>
    </citation>
    <scope>NUCLEOTIDE SEQUENCE</scope>
    <source>
        <strain evidence="1">V4I22</strain>
    </source>
</reference>